<dbReference type="Proteomes" id="UP001652621">
    <property type="component" value="Unplaced"/>
</dbReference>
<dbReference type="InterPro" id="IPR032963">
    <property type="entry name" value="Gclm"/>
</dbReference>
<dbReference type="GO" id="GO:0017109">
    <property type="term" value="C:glutamate-cysteine ligase complex"/>
    <property type="evidence" value="ECO:0007669"/>
    <property type="project" value="TreeGrafter"/>
</dbReference>
<keyword evidence="12" id="KW-0436">Ligase</keyword>
<evidence type="ECO:0000256" key="2">
    <source>
        <dbReference type="ARBA" id="ARBA00008612"/>
    </source>
</evidence>
<dbReference type="InterPro" id="IPR023210">
    <property type="entry name" value="NADP_OxRdtase_dom"/>
</dbReference>
<reference evidence="12" key="2">
    <citation type="submission" date="2025-04" db="UniProtKB">
        <authorList>
            <consortium name="RefSeq"/>
        </authorList>
    </citation>
    <scope>IDENTIFICATION</scope>
    <source>
        <strain evidence="12">Aabys</strain>
    </source>
</reference>
<dbReference type="AlphaFoldDB" id="A0A1I8MX02"/>
<reference evidence="10" key="1">
    <citation type="submission" date="2020-05" db="UniProtKB">
        <authorList>
            <consortium name="EnsemblMetazoa"/>
        </authorList>
    </citation>
    <scope>IDENTIFICATION</scope>
    <source>
        <strain evidence="10">Aabys</strain>
    </source>
</reference>
<evidence type="ECO:0000256" key="6">
    <source>
        <dbReference type="ARBA" id="ARBA00031154"/>
    </source>
</evidence>
<evidence type="ECO:0000256" key="8">
    <source>
        <dbReference type="ARBA" id="ARBA00032926"/>
    </source>
</evidence>
<keyword evidence="4" id="KW-0317">Glutathione biosynthesis</keyword>
<dbReference type="RefSeq" id="XP_005175154.1">
    <property type="nucleotide sequence ID" value="XM_005175097.3"/>
</dbReference>
<evidence type="ECO:0000259" key="9">
    <source>
        <dbReference type="Pfam" id="PF00248"/>
    </source>
</evidence>
<evidence type="ECO:0000256" key="4">
    <source>
        <dbReference type="ARBA" id="ARBA00022684"/>
    </source>
</evidence>
<dbReference type="KEGG" id="mde:101897383"/>
<dbReference type="PANTHER" id="PTHR13295">
    <property type="entry name" value="GLUTAMATE CYSTEINE LIGASE REGULATORY SUBUNIT"/>
    <property type="match status" value="1"/>
</dbReference>
<evidence type="ECO:0000313" key="10">
    <source>
        <dbReference type="EnsemblMetazoa" id="MDOA009280-PA"/>
    </source>
</evidence>
<protein>
    <recommendedName>
        <fullName evidence="7">GCS light chain</fullName>
    </recommendedName>
    <alternativeName>
        <fullName evidence="5">Gamma-ECS regulatory subunit</fullName>
    </alternativeName>
    <alternativeName>
        <fullName evidence="8">Gamma-glutamylcysteine synthetase regulatory subunit</fullName>
    </alternativeName>
    <alternativeName>
        <fullName evidence="6">Glutamate--cysteine ligase modifier subunit</fullName>
    </alternativeName>
</protein>
<dbReference type="EnsemblMetazoa" id="MDOA009280-RA">
    <property type="protein sequence ID" value="MDOA009280-PA"/>
    <property type="gene ID" value="MDOA009280"/>
</dbReference>
<dbReference type="GO" id="GO:0035226">
    <property type="term" value="F:glutamate-cysteine ligase catalytic subunit binding"/>
    <property type="evidence" value="ECO:0007669"/>
    <property type="project" value="InterPro"/>
</dbReference>
<evidence type="ECO:0000313" key="11">
    <source>
        <dbReference type="Proteomes" id="UP001652621"/>
    </source>
</evidence>
<accession>A0A1I8MX02</accession>
<organism evidence="10">
    <name type="scientific">Musca domestica</name>
    <name type="common">House fly</name>
    <dbReference type="NCBI Taxonomy" id="7370"/>
    <lineage>
        <taxon>Eukaryota</taxon>
        <taxon>Metazoa</taxon>
        <taxon>Ecdysozoa</taxon>
        <taxon>Arthropoda</taxon>
        <taxon>Hexapoda</taxon>
        <taxon>Insecta</taxon>
        <taxon>Pterygota</taxon>
        <taxon>Neoptera</taxon>
        <taxon>Endopterygota</taxon>
        <taxon>Diptera</taxon>
        <taxon>Brachycera</taxon>
        <taxon>Muscomorpha</taxon>
        <taxon>Muscoidea</taxon>
        <taxon>Muscidae</taxon>
        <taxon>Musca</taxon>
    </lineage>
</organism>
<dbReference type="eggNOG" id="KOG3023">
    <property type="taxonomic scope" value="Eukaryota"/>
</dbReference>
<proteinExistence type="inferred from homology"/>
<evidence type="ECO:0000256" key="3">
    <source>
        <dbReference type="ARBA" id="ARBA00011532"/>
    </source>
</evidence>
<dbReference type="Pfam" id="PF00248">
    <property type="entry name" value="Aldo_ket_red"/>
    <property type="match status" value="1"/>
</dbReference>
<dbReference type="VEuPathDB" id="VectorBase:MDOMA2_001465"/>
<dbReference type="InterPro" id="IPR036812">
    <property type="entry name" value="NAD(P)_OxRdtase_dom_sf"/>
</dbReference>
<gene>
    <name evidence="10" type="primary">101897383</name>
    <name evidence="12" type="synonym">LOC101897383</name>
</gene>
<dbReference type="GO" id="GO:0030234">
    <property type="term" value="F:enzyme regulator activity"/>
    <property type="evidence" value="ECO:0007669"/>
    <property type="project" value="TreeGrafter"/>
</dbReference>
<evidence type="ECO:0000256" key="7">
    <source>
        <dbReference type="ARBA" id="ARBA00031732"/>
    </source>
</evidence>
<sequence length="265" mass="29237">MLTEIVNNPKLEKILISTGNILNVDNATPLRTSHEELLDSLKLCTDCQAAAAADGKDDLQLVTGHSDNEAHVLRAQKELQEKILENQRNEISIGAKLFVNNASGMGVQEAVKALMDILKVDYVDNLVVAYHPHGGDAVDVNSLKSIWNVLQEFAEKKQICQLGIADLDSSSLQQLHSYARVPPTIAQINLANCCVVPPELKEFCTQNDIQLLTHGDPEILLADNDFTIPGGYTVDWVMRYQVHVRCRGVLTAKGYIVQATKKKEL</sequence>
<evidence type="ECO:0000256" key="5">
    <source>
        <dbReference type="ARBA" id="ARBA00030406"/>
    </source>
</evidence>
<dbReference type="GO" id="GO:0006750">
    <property type="term" value="P:glutathione biosynthetic process"/>
    <property type="evidence" value="ECO:0007669"/>
    <property type="project" value="UniProtKB-UniPathway"/>
</dbReference>
<feature type="domain" description="NADP-dependent oxidoreductase" evidence="9">
    <location>
        <begin position="78"/>
        <end position="213"/>
    </location>
</feature>
<name>A0A1I8MX02_MUSDO</name>
<dbReference type="UniPathway" id="UPA00142">
    <property type="reaction ID" value="UER00209"/>
</dbReference>
<comment type="similarity">
    <text evidence="2">Belongs to the aldo/keto reductase family. Glutamate--cysteine ligase light chain subfamily.</text>
</comment>
<dbReference type="GO" id="GO:0016874">
    <property type="term" value="F:ligase activity"/>
    <property type="evidence" value="ECO:0007669"/>
    <property type="project" value="UniProtKB-KW"/>
</dbReference>
<dbReference type="VEuPathDB" id="VectorBase:MDOA009280"/>
<evidence type="ECO:0000256" key="1">
    <source>
        <dbReference type="ARBA" id="ARBA00005006"/>
    </source>
</evidence>
<dbReference type="Gene3D" id="3.20.20.100">
    <property type="entry name" value="NADP-dependent oxidoreductase domain"/>
    <property type="match status" value="1"/>
</dbReference>
<comment type="subunit">
    <text evidence="3">Heterodimer of a catalytic heavy chain and a regulatory light chain.</text>
</comment>
<dbReference type="STRING" id="7370.A0A1I8MX02"/>
<dbReference type="PANTHER" id="PTHR13295:SF4">
    <property type="entry name" value="GLUTAMATE--CYSTEINE LIGASE REGULATORY SUBUNIT"/>
    <property type="match status" value="1"/>
</dbReference>
<dbReference type="OrthoDB" id="5596051at2759"/>
<comment type="pathway">
    <text evidence="1">Sulfur metabolism; glutathione biosynthesis; glutathione from L-cysteine and L-glutamate: step 1/2.</text>
</comment>
<dbReference type="SUPFAM" id="SSF51430">
    <property type="entry name" value="NAD(P)-linked oxidoreductase"/>
    <property type="match status" value="1"/>
</dbReference>
<evidence type="ECO:0000313" key="12">
    <source>
        <dbReference type="RefSeq" id="XP_005175154.1"/>
    </source>
</evidence>
<keyword evidence="11" id="KW-1185">Reference proteome</keyword>